<evidence type="ECO:0000313" key="9">
    <source>
        <dbReference type="EMBL" id="ABO07928.1"/>
    </source>
</evidence>
<comment type="subcellular location">
    <subcellularLocation>
        <location evidence="1">Membrane</location>
        <topology evidence="1">Multi-pass membrane protein</topology>
    </subcellularLocation>
</comment>
<dbReference type="eggNOG" id="arCOG01391">
    <property type="taxonomic scope" value="Archaea"/>
</dbReference>
<dbReference type="GO" id="GO:0016020">
    <property type="term" value="C:membrane"/>
    <property type="evidence" value="ECO:0007669"/>
    <property type="project" value="UniProtKB-SubCell"/>
</dbReference>
<gene>
    <name evidence="9" type="ordered locus">Pcal_0500</name>
</gene>
<feature type="transmembrane region" description="Helical" evidence="7">
    <location>
        <begin position="478"/>
        <end position="496"/>
    </location>
</feature>
<dbReference type="EMBL" id="CP000561">
    <property type="protein sequence ID" value="ABO07928.1"/>
    <property type="molecule type" value="Genomic_DNA"/>
</dbReference>
<dbReference type="InterPro" id="IPR001173">
    <property type="entry name" value="Glyco_trans_2-like"/>
</dbReference>
<dbReference type="GO" id="GO:0016757">
    <property type="term" value="F:glycosyltransferase activity"/>
    <property type="evidence" value="ECO:0007669"/>
    <property type="project" value="UniProtKB-KW"/>
</dbReference>
<evidence type="ECO:0000259" key="8">
    <source>
        <dbReference type="Pfam" id="PF13632"/>
    </source>
</evidence>
<feature type="transmembrane region" description="Helical" evidence="7">
    <location>
        <begin position="369"/>
        <end position="390"/>
    </location>
</feature>
<evidence type="ECO:0000256" key="3">
    <source>
        <dbReference type="ARBA" id="ARBA00022679"/>
    </source>
</evidence>
<feature type="transmembrane region" description="Helical" evidence="7">
    <location>
        <begin position="451"/>
        <end position="472"/>
    </location>
</feature>
<evidence type="ECO:0000256" key="1">
    <source>
        <dbReference type="ARBA" id="ARBA00004141"/>
    </source>
</evidence>
<dbReference type="SUPFAM" id="SSF53448">
    <property type="entry name" value="Nucleotide-diphospho-sugar transferases"/>
    <property type="match status" value="1"/>
</dbReference>
<dbReference type="CAZy" id="GT2">
    <property type="family name" value="Glycosyltransferase Family 2"/>
</dbReference>
<accession>A3MTG1</accession>
<keyword evidence="6 7" id="KW-0472">Membrane</keyword>
<feature type="transmembrane region" description="Helical" evidence="7">
    <location>
        <begin position="307"/>
        <end position="324"/>
    </location>
</feature>
<dbReference type="OrthoDB" id="43988at2157"/>
<keyword evidence="2" id="KW-0328">Glycosyltransferase</keyword>
<dbReference type="RefSeq" id="WP_011849186.1">
    <property type="nucleotide sequence ID" value="NC_009073.1"/>
</dbReference>
<dbReference type="CDD" id="cd06423">
    <property type="entry name" value="CESA_like"/>
    <property type="match status" value="1"/>
</dbReference>
<evidence type="ECO:0000256" key="6">
    <source>
        <dbReference type="ARBA" id="ARBA00023136"/>
    </source>
</evidence>
<reference evidence="9" key="1">
    <citation type="submission" date="2007-02" db="EMBL/GenBank/DDBJ databases">
        <title>Complete sequence of Pyrobaculum calidifontis JCM 11548.</title>
        <authorList>
            <consortium name="US DOE Joint Genome Institute"/>
            <person name="Copeland A."/>
            <person name="Lucas S."/>
            <person name="Lapidus A."/>
            <person name="Barry K."/>
            <person name="Glavina del Rio T."/>
            <person name="Dalin E."/>
            <person name="Tice H."/>
            <person name="Pitluck S."/>
            <person name="Chain P."/>
            <person name="Malfatti S."/>
            <person name="Shin M."/>
            <person name="Vergez L."/>
            <person name="Schmutz J."/>
            <person name="Larimer F."/>
            <person name="Land M."/>
            <person name="Hauser L."/>
            <person name="Kyrpides N."/>
            <person name="Mikhailova N."/>
            <person name="Cozen A.E."/>
            <person name="Fitz-Gibbon S.T."/>
            <person name="House C.H."/>
            <person name="Saltikov C."/>
            <person name="Lowe T.M."/>
            <person name="Richardson P."/>
        </authorList>
    </citation>
    <scope>NUCLEOTIDE SEQUENCE [LARGE SCALE GENOMIC DNA]</scope>
    <source>
        <strain evidence="9">JCM 11548</strain>
    </source>
</reference>
<evidence type="ECO:0000256" key="4">
    <source>
        <dbReference type="ARBA" id="ARBA00022692"/>
    </source>
</evidence>
<keyword evidence="4 7" id="KW-0812">Transmembrane</keyword>
<keyword evidence="5 7" id="KW-1133">Transmembrane helix</keyword>
<dbReference type="PANTHER" id="PTHR43867">
    <property type="entry name" value="CELLULOSE SYNTHASE CATALYTIC SUBUNIT A [UDP-FORMING]"/>
    <property type="match status" value="1"/>
</dbReference>
<dbReference type="PANTHER" id="PTHR43867:SF2">
    <property type="entry name" value="CELLULOSE SYNTHASE CATALYTIC SUBUNIT A [UDP-FORMING]"/>
    <property type="match status" value="1"/>
</dbReference>
<dbReference type="GeneID" id="4908532"/>
<proteinExistence type="predicted"/>
<feature type="transmembrane region" description="Helical" evidence="7">
    <location>
        <begin position="410"/>
        <end position="430"/>
    </location>
</feature>
<evidence type="ECO:0000256" key="5">
    <source>
        <dbReference type="ARBA" id="ARBA00022989"/>
    </source>
</evidence>
<feature type="transmembrane region" description="Helical" evidence="7">
    <location>
        <begin position="344"/>
        <end position="362"/>
    </location>
</feature>
<dbReference type="HOGENOM" id="CLU_041759_0_0_2"/>
<dbReference type="KEGG" id="pcl:Pcal_0500"/>
<dbReference type="InterPro" id="IPR050321">
    <property type="entry name" value="Glycosyltr_2/OpgH_subfam"/>
</dbReference>
<sequence>MANITFLNITIPRDILNETLQVINKTREGPVVISNAPLLPEWLQNTLILIYLALLLLSLLLISHYIYYARHAVRESHADPPQASGGFLSIIVPVKNEDVDTVTAAVKRLAALPCPDAEVVIVSDDPPEKFEKLKEAVDALGLTNVRILRRPNPVGYKGVALNWAAERARGDVLLFLDVDSVPPLDMCARARAVGDREILFLGWDGYAAVNTPIASLQLFLYKYLLYHLAILGRFNAGHPLLALGSGIAVRKKFFEEIGGFCNCTADDYDISLRAYVHGGQVRYTPGPPVYVEVPAGYNAFKRQYARWTYNSAYVFAKYASALFSLKMPKSHKLSLFLNVATHPLMVATTFAIMAAGLAMGYAGILLPPIYVLMAQAALFALALAQVYYVYKIAKRDGYSFWTVVKRMAQSASLLLILSPYLTFYVLLGLFKRRIRWYVTPKGLSALAKGALGLYEALMAALLSMLVAIGVYLGNWVLASNSAFVLVVLAYVLLKIAK</sequence>
<protein>
    <submittedName>
        <fullName evidence="9">Glycosyl transferase, family 2</fullName>
    </submittedName>
</protein>
<dbReference type="STRING" id="410359.Pcal_0500"/>
<dbReference type="InterPro" id="IPR029044">
    <property type="entry name" value="Nucleotide-diphossugar_trans"/>
</dbReference>
<keyword evidence="3 9" id="KW-0808">Transferase</keyword>
<name>A3MTG1_PYRCJ</name>
<dbReference type="Proteomes" id="UP000001431">
    <property type="component" value="Chromosome"/>
</dbReference>
<dbReference type="AlphaFoldDB" id="A3MTG1"/>
<feature type="domain" description="Glycosyltransferase 2-like" evidence="8">
    <location>
        <begin position="174"/>
        <end position="372"/>
    </location>
</feature>
<evidence type="ECO:0000256" key="2">
    <source>
        <dbReference type="ARBA" id="ARBA00022676"/>
    </source>
</evidence>
<keyword evidence="10" id="KW-1185">Reference proteome</keyword>
<organism evidence="9 10">
    <name type="scientific">Pyrobaculum calidifontis (strain DSM 21063 / JCM 11548 / VA1)</name>
    <dbReference type="NCBI Taxonomy" id="410359"/>
    <lineage>
        <taxon>Archaea</taxon>
        <taxon>Thermoproteota</taxon>
        <taxon>Thermoprotei</taxon>
        <taxon>Thermoproteales</taxon>
        <taxon>Thermoproteaceae</taxon>
        <taxon>Pyrobaculum</taxon>
    </lineage>
</organism>
<dbReference type="Pfam" id="PF13632">
    <property type="entry name" value="Glyco_trans_2_3"/>
    <property type="match status" value="1"/>
</dbReference>
<evidence type="ECO:0000256" key="7">
    <source>
        <dbReference type="SAM" id="Phobius"/>
    </source>
</evidence>
<evidence type="ECO:0000313" key="10">
    <source>
        <dbReference type="Proteomes" id="UP000001431"/>
    </source>
</evidence>
<feature type="transmembrane region" description="Helical" evidence="7">
    <location>
        <begin position="48"/>
        <end position="68"/>
    </location>
</feature>
<dbReference type="Gene3D" id="3.90.550.10">
    <property type="entry name" value="Spore Coat Polysaccharide Biosynthesis Protein SpsA, Chain A"/>
    <property type="match status" value="1"/>
</dbReference>